<reference evidence="5 6" key="1">
    <citation type="submission" date="2022-01" db="EMBL/GenBank/DDBJ databases">
        <title>A chromosomal length assembly of Cordylochernes scorpioides.</title>
        <authorList>
            <person name="Zeh D."/>
            <person name="Zeh J."/>
        </authorList>
    </citation>
    <scope>NUCLEOTIDE SEQUENCE [LARGE SCALE GENOMIC DNA]</scope>
    <source>
        <strain evidence="5">IN4F17</strain>
        <tissue evidence="5">Whole Body</tissue>
    </source>
</reference>
<dbReference type="PANTHER" id="PTHR43272">
    <property type="entry name" value="LONG-CHAIN-FATTY-ACID--COA LIGASE"/>
    <property type="match status" value="1"/>
</dbReference>
<proteinExistence type="inferred from homology"/>
<dbReference type="PANTHER" id="PTHR43272:SF83">
    <property type="entry name" value="ACYL-COA SYNTHETASE LONG-CHAIN, ISOFORM J"/>
    <property type="match status" value="1"/>
</dbReference>
<keyword evidence="4" id="KW-0067">ATP-binding</keyword>
<gene>
    <name evidence="5" type="ORF">LAZ67_10000907</name>
</gene>
<protein>
    <submittedName>
        <fullName evidence="5">ACSL4</fullName>
    </submittedName>
</protein>
<evidence type="ECO:0000313" key="5">
    <source>
        <dbReference type="EMBL" id="UYV72825.1"/>
    </source>
</evidence>
<keyword evidence="3" id="KW-0547">Nucleotide-binding</keyword>
<evidence type="ECO:0000256" key="2">
    <source>
        <dbReference type="ARBA" id="ARBA00022598"/>
    </source>
</evidence>
<dbReference type="InterPro" id="IPR042099">
    <property type="entry name" value="ANL_N_sf"/>
</dbReference>
<sequence length="171" mass="18592">MLAGGYEVTDRPRPRGEVLIGGDSVARGYFKQDQLTAETFVTLEGVRYCRSGDIGELTPHGTLIIIGEYLLQNDIMHTIFCCFCLKKQIGPHEGPGEAEHGEYVSLGRVEAELKTSPLVDNLCVLGSGCCPFLAAVVCPNVFQLSLLARQASPSSHTCAQIEHKEITRSII</sequence>
<organism evidence="5 6">
    <name type="scientific">Cordylochernes scorpioides</name>
    <dbReference type="NCBI Taxonomy" id="51811"/>
    <lineage>
        <taxon>Eukaryota</taxon>
        <taxon>Metazoa</taxon>
        <taxon>Ecdysozoa</taxon>
        <taxon>Arthropoda</taxon>
        <taxon>Chelicerata</taxon>
        <taxon>Arachnida</taxon>
        <taxon>Pseudoscorpiones</taxon>
        <taxon>Cheliferoidea</taxon>
        <taxon>Chernetidae</taxon>
        <taxon>Cordylochernes</taxon>
    </lineage>
</organism>
<keyword evidence="2" id="KW-0436">Ligase</keyword>
<evidence type="ECO:0000256" key="4">
    <source>
        <dbReference type="ARBA" id="ARBA00022840"/>
    </source>
</evidence>
<accession>A0ABY6L0B4</accession>
<comment type="similarity">
    <text evidence="1">Belongs to the ATP-dependent AMP-binding enzyme family.</text>
</comment>
<name>A0ABY6L0B4_9ARAC</name>
<dbReference type="Proteomes" id="UP001235939">
    <property type="component" value="Chromosome 10"/>
</dbReference>
<keyword evidence="6" id="KW-1185">Reference proteome</keyword>
<dbReference type="SUPFAM" id="SSF56801">
    <property type="entry name" value="Acetyl-CoA synthetase-like"/>
    <property type="match status" value="1"/>
</dbReference>
<evidence type="ECO:0000313" key="6">
    <source>
        <dbReference type="Proteomes" id="UP001235939"/>
    </source>
</evidence>
<dbReference type="EMBL" id="CP092872">
    <property type="protein sequence ID" value="UYV72825.1"/>
    <property type="molecule type" value="Genomic_DNA"/>
</dbReference>
<evidence type="ECO:0000256" key="1">
    <source>
        <dbReference type="ARBA" id="ARBA00006432"/>
    </source>
</evidence>
<dbReference type="Gene3D" id="3.40.50.12780">
    <property type="entry name" value="N-terminal domain of ligase-like"/>
    <property type="match status" value="1"/>
</dbReference>
<evidence type="ECO:0000256" key="3">
    <source>
        <dbReference type="ARBA" id="ARBA00022741"/>
    </source>
</evidence>